<reference evidence="3 4" key="1">
    <citation type="submission" date="2019-10" db="EMBL/GenBank/DDBJ databases">
        <title>Actinomadura rubteroloni sp. nov. and Actinomadura macrotermitis sp. nov., isolated from the gut of fungus growing-termite Macrotermes natalensis.</title>
        <authorList>
            <person name="Benndorf R."/>
            <person name="Martin K."/>
            <person name="Kuefner M."/>
            <person name="De Beer W."/>
            <person name="Kaster A.-K."/>
            <person name="Vollmers J."/>
            <person name="Poulsen M."/>
            <person name="Beemelmanns C."/>
        </authorList>
    </citation>
    <scope>NUCLEOTIDE SEQUENCE [LARGE SCALE GENOMIC DNA]</scope>
    <source>
        <strain evidence="3 4">RB68</strain>
    </source>
</reference>
<dbReference type="Proteomes" id="UP000487268">
    <property type="component" value="Unassembled WGS sequence"/>
</dbReference>
<name>A0A7K0BYB2_9ACTN</name>
<evidence type="ECO:0000256" key="2">
    <source>
        <dbReference type="ARBA" id="ARBA00023136"/>
    </source>
</evidence>
<dbReference type="RefSeq" id="WP_328594520.1">
    <property type="nucleotide sequence ID" value="NZ_WEGH01000002.1"/>
</dbReference>
<keyword evidence="2" id="KW-0472">Membrane</keyword>
<evidence type="ECO:0008006" key="5">
    <source>
        <dbReference type="Google" id="ProtNLM"/>
    </source>
</evidence>
<evidence type="ECO:0000256" key="1">
    <source>
        <dbReference type="ARBA" id="ARBA00004370"/>
    </source>
</evidence>
<gene>
    <name evidence="3" type="ORF">ACRB68_42650</name>
</gene>
<dbReference type="EMBL" id="WEGH01000002">
    <property type="protein sequence ID" value="MQY06181.1"/>
    <property type="molecule type" value="Genomic_DNA"/>
</dbReference>
<dbReference type="PANTHER" id="PTHR37042">
    <property type="entry name" value="OUTER MEMBRANE PROTEIN RV1973"/>
    <property type="match status" value="1"/>
</dbReference>
<sequence length="162" mass="17388">MSRDRSLTTTIALVAIVAALAVAVVLLGVKHLGQSDDAEQREKAAQAARQMGVNLMTLDYNNAQRDLDRIVAGTTGNLKNQLATQSKTFMDQLAKTQAKSGVSQVDAGLVSLKGDSAEVMVSLNGTVTNPKVTNGVARPYRFLMDLTRSGDRWLVSKLEMVP</sequence>
<dbReference type="AlphaFoldDB" id="A0A7K0BYB2"/>
<comment type="caution">
    <text evidence="3">The sequence shown here is derived from an EMBL/GenBank/DDBJ whole genome shotgun (WGS) entry which is preliminary data.</text>
</comment>
<protein>
    <recommendedName>
        <fullName evidence="5">Mce-associated membrane protein</fullName>
    </recommendedName>
</protein>
<dbReference type="GO" id="GO:0016020">
    <property type="term" value="C:membrane"/>
    <property type="evidence" value="ECO:0007669"/>
    <property type="project" value="UniProtKB-SubCell"/>
</dbReference>
<comment type="subcellular location">
    <subcellularLocation>
        <location evidence="1">Membrane</location>
    </subcellularLocation>
</comment>
<keyword evidence="4" id="KW-1185">Reference proteome</keyword>
<evidence type="ECO:0000313" key="3">
    <source>
        <dbReference type="EMBL" id="MQY06181.1"/>
    </source>
</evidence>
<evidence type="ECO:0000313" key="4">
    <source>
        <dbReference type="Proteomes" id="UP000487268"/>
    </source>
</evidence>
<proteinExistence type="predicted"/>
<organism evidence="3 4">
    <name type="scientific">Actinomadura macrotermitis</name>
    <dbReference type="NCBI Taxonomy" id="2585200"/>
    <lineage>
        <taxon>Bacteria</taxon>
        <taxon>Bacillati</taxon>
        <taxon>Actinomycetota</taxon>
        <taxon>Actinomycetes</taxon>
        <taxon>Streptosporangiales</taxon>
        <taxon>Thermomonosporaceae</taxon>
        <taxon>Actinomadura</taxon>
    </lineage>
</organism>
<dbReference type="PANTHER" id="PTHR37042:SF4">
    <property type="entry name" value="OUTER MEMBRANE PROTEIN RV1973"/>
    <property type="match status" value="1"/>
</dbReference>
<accession>A0A7K0BYB2</accession>